<feature type="region of interest" description="Disordered" evidence="1">
    <location>
        <begin position="161"/>
        <end position="205"/>
    </location>
</feature>
<comment type="caution">
    <text evidence="2">The sequence shown here is derived from an EMBL/GenBank/DDBJ whole genome shotgun (WGS) entry which is preliminary data.</text>
</comment>
<dbReference type="CDD" id="cd14688">
    <property type="entry name" value="bZIP_YAP"/>
    <property type="match status" value="1"/>
</dbReference>
<evidence type="ECO:0000256" key="1">
    <source>
        <dbReference type="SAM" id="MobiDB-lite"/>
    </source>
</evidence>
<dbReference type="Proteomes" id="UP001610335">
    <property type="component" value="Unassembled WGS sequence"/>
</dbReference>
<protein>
    <recommendedName>
        <fullName evidence="4">BZIP transcription factor</fullName>
    </recommendedName>
</protein>
<evidence type="ECO:0000313" key="2">
    <source>
        <dbReference type="EMBL" id="KAL2826257.1"/>
    </source>
</evidence>
<feature type="compositionally biased region" description="Basic residues" evidence="1">
    <location>
        <begin position="44"/>
        <end position="53"/>
    </location>
</feature>
<evidence type="ECO:0000313" key="3">
    <source>
        <dbReference type="Proteomes" id="UP001610335"/>
    </source>
</evidence>
<dbReference type="InterPro" id="IPR021833">
    <property type="entry name" value="DUF3425"/>
</dbReference>
<feature type="region of interest" description="Disordered" evidence="1">
    <location>
        <begin position="1"/>
        <end position="61"/>
    </location>
</feature>
<accession>A0ABR4IHA3</accession>
<reference evidence="2 3" key="1">
    <citation type="submission" date="2024-07" db="EMBL/GenBank/DDBJ databases">
        <title>Section-level genome sequencing and comparative genomics of Aspergillus sections Usti and Cavernicolus.</title>
        <authorList>
            <consortium name="Lawrence Berkeley National Laboratory"/>
            <person name="Nybo J.L."/>
            <person name="Vesth T.C."/>
            <person name="Theobald S."/>
            <person name="Frisvad J.C."/>
            <person name="Larsen T.O."/>
            <person name="Kjaerboelling I."/>
            <person name="Rothschild-Mancinelli K."/>
            <person name="Lyhne E.K."/>
            <person name="Kogle M.E."/>
            <person name="Barry K."/>
            <person name="Clum A."/>
            <person name="Na H."/>
            <person name="Ledsgaard L."/>
            <person name="Lin J."/>
            <person name="Lipzen A."/>
            <person name="Kuo A."/>
            <person name="Riley R."/>
            <person name="Mondo S."/>
            <person name="LaButti K."/>
            <person name="Haridas S."/>
            <person name="Pangalinan J."/>
            <person name="Salamov A.A."/>
            <person name="Simmons B.A."/>
            <person name="Magnuson J.K."/>
            <person name="Chen J."/>
            <person name="Drula E."/>
            <person name="Henrissat B."/>
            <person name="Wiebenga A."/>
            <person name="Lubbers R.J."/>
            <person name="Gomes A.C."/>
            <person name="Makela M.R."/>
            <person name="Stajich J."/>
            <person name="Grigoriev I.V."/>
            <person name="Mortensen U.H."/>
            <person name="De vries R.P."/>
            <person name="Baker S.E."/>
            <person name="Andersen M.R."/>
        </authorList>
    </citation>
    <scope>NUCLEOTIDE SEQUENCE [LARGE SCALE GENOMIC DNA]</scope>
    <source>
        <strain evidence="2 3">CBS 600.67</strain>
    </source>
</reference>
<keyword evidence="3" id="KW-1185">Reference proteome</keyword>
<feature type="compositionally biased region" description="Acidic residues" evidence="1">
    <location>
        <begin position="126"/>
        <end position="135"/>
    </location>
</feature>
<dbReference type="EMBL" id="JBFXLS010000031">
    <property type="protein sequence ID" value="KAL2826257.1"/>
    <property type="molecule type" value="Genomic_DNA"/>
</dbReference>
<evidence type="ECO:0008006" key="4">
    <source>
        <dbReference type="Google" id="ProtNLM"/>
    </source>
</evidence>
<proteinExistence type="predicted"/>
<dbReference type="PANTHER" id="PTHR37012">
    <property type="entry name" value="B-ZIP TRANSCRIPTION FACTOR (EUROFUNG)-RELATED"/>
    <property type="match status" value="1"/>
</dbReference>
<feature type="compositionally biased region" description="Polar residues" evidence="1">
    <location>
        <begin position="24"/>
        <end position="33"/>
    </location>
</feature>
<sequence>MSDIETTRRPSRNMTRSRKRAPRNISTLSTQQIQHKRDLDRKAQRALRQRVKSRMQDLEDDLTRAKADCSVRERQMMEELQLLRDENRKLRSYLDSIGQFAISAATEADRGPPLEESASPNPMEPAGDDDPALETDDQHALSRDQIDQERSIAVDDLLNQPQRAPSQGLDPHDELNQPGWTGEESVSHGATRGEGGQTTDVSLSQAETRQYLNIQGPRDKDGENVSEALHQPIVPSSHNVLAPAWPSPLNLAMYHQPSVATGIASVLPKHTAATCPLDQILLDFILSQRSLLAKGYNIQTILGPLQPSLQAILNPPPPSPEVHAASRVLGEVLTTFPLVALPEKLAFMFIMYRTLRWQISPADSSYEEMPRWLRPTATQITVPHAAWIDNIPWPRVRDILIEHPDKYPFAVFSELYSQNVTVNWPYEDMDCISTVTDTARFNPIFEKHVRKLDNWTVREPFKDYLPEMIPAIYGRD</sequence>
<dbReference type="PANTHER" id="PTHR37012:SF2">
    <property type="entry name" value="BZIP DOMAIN-CONTAINING PROTEIN-RELATED"/>
    <property type="match status" value="1"/>
</dbReference>
<name>A0ABR4IHA3_9EURO</name>
<organism evidence="2 3">
    <name type="scientific">Aspergillus cavernicola</name>
    <dbReference type="NCBI Taxonomy" id="176166"/>
    <lineage>
        <taxon>Eukaryota</taxon>
        <taxon>Fungi</taxon>
        <taxon>Dikarya</taxon>
        <taxon>Ascomycota</taxon>
        <taxon>Pezizomycotina</taxon>
        <taxon>Eurotiomycetes</taxon>
        <taxon>Eurotiomycetidae</taxon>
        <taxon>Eurotiales</taxon>
        <taxon>Aspergillaceae</taxon>
        <taxon>Aspergillus</taxon>
        <taxon>Aspergillus subgen. Nidulantes</taxon>
    </lineage>
</organism>
<dbReference type="Pfam" id="PF11905">
    <property type="entry name" value="DUF3425"/>
    <property type="match status" value="1"/>
</dbReference>
<feature type="region of interest" description="Disordered" evidence="1">
    <location>
        <begin position="104"/>
        <end position="144"/>
    </location>
</feature>
<feature type="compositionally biased region" description="Basic residues" evidence="1">
    <location>
        <begin position="9"/>
        <end position="22"/>
    </location>
</feature>
<gene>
    <name evidence="2" type="ORF">BDW59DRAFT_161094</name>
</gene>